<comment type="caution">
    <text evidence="3">The sequence shown here is derived from an EMBL/GenBank/DDBJ whole genome shotgun (WGS) entry which is preliminary data.</text>
</comment>
<dbReference type="InterPro" id="IPR041227">
    <property type="entry name" value="FluMu_N"/>
</dbReference>
<dbReference type="EMBL" id="SCFV01000015">
    <property type="protein sequence ID" value="TRO11718.1"/>
    <property type="molecule type" value="Genomic_DNA"/>
</dbReference>
<proteinExistence type="predicted"/>
<dbReference type="Gene3D" id="3.40.5.80">
    <property type="match status" value="1"/>
</dbReference>
<dbReference type="Proteomes" id="UP000317327">
    <property type="component" value="Unassembled WGS sequence"/>
</dbReference>
<evidence type="ECO:0000256" key="1">
    <source>
        <dbReference type="SAM" id="MobiDB-lite"/>
    </source>
</evidence>
<sequence length="146" mass="14871">MIVRIKSKRDGYRRCGISHPRLATDHPAERFTESMLAKLQADPVLTVELIDGEMPGPAPESAGQGGGAEPGDTGNNAAQEGANPAPAKPTRVAPAKPKATKAGAKPAAKAPAKPAAKAADKTEADTSAAQDEQAGEQPAAQQDSEA</sequence>
<reference evidence="3 4" key="1">
    <citation type="submission" date="2019-01" db="EMBL/GenBank/DDBJ databases">
        <title>Whole genome shotgun sequencing of Pseudomonas spp. isolated by its ability to degrade furfural.</title>
        <authorList>
            <person name="Donoso R."/>
            <person name="Farkas C."/>
            <person name="Villegas P."/>
            <person name="Gonzales-Toro F."/>
            <person name="Guajardo-Parra M."/>
            <person name="Araya-Nail M."/>
            <person name="Morgante V."/>
            <person name="Perez-Pantoja D."/>
        </authorList>
    </citation>
    <scope>NUCLEOTIDE SEQUENCE [LARGE SCALE GENOMIC DNA]</scope>
    <source>
        <strain evidence="3 4">VN231</strain>
    </source>
</reference>
<dbReference type="AlphaFoldDB" id="A0ABD7RNK8"/>
<feature type="domain" description="Mu-like prophage FluMu N-terminal" evidence="2">
    <location>
        <begin position="5"/>
        <end position="51"/>
    </location>
</feature>
<protein>
    <recommendedName>
        <fullName evidence="2">Mu-like prophage FluMu N-terminal domain-containing protein</fullName>
    </recommendedName>
</protein>
<evidence type="ECO:0000313" key="3">
    <source>
        <dbReference type="EMBL" id="TRO11718.1"/>
    </source>
</evidence>
<dbReference type="SUPFAM" id="SSF160059">
    <property type="entry name" value="PriA/YqbF domain"/>
    <property type="match status" value="1"/>
</dbReference>
<organism evidence="3 4">
    <name type="scientific">Ectopseudomonas mendocina</name>
    <name type="common">Pseudomonas mendocina</name>
    <dbReference type="NCBI Taxonomy" id="300"/>
    <lineage>
        <taxon>Bacteria</taxon>
        <taxon>Pseudomonadati</taxon>
        <taxon>Pseudomonadota</taxon>
        <taxon>Gammaproteobacteria</taxon>
        <taxon>Pseudomonadales</taxon>
        <taxon>Pseudomonadaceae</taxon>
        <taxon>Ectopseudomonas</taxon>
    </lineage>
</organism>
<feature type="compositionally biased region" description="Low complexity" evidence="1">
    <location>
        <begin position="84"/>
        <end position="117"/>
    </location>
</feature>
<evidence type="ECO:0000259" key="2">
    <source>
        <dbReference type="Pfam" id="PF17891"/>
    </source>
</evidence>
<dbReference type="RefSeq" id="WP_143503010.1">
    <property type="nucleotide sequence ID" value="NZ_SCFV01000015.1"/>
</dbReference>
<name>A0ABD7RNK8_ECTME</name>
<gene>
    <name evidence="3" type="ORF">EQ836_23785</name>
</gene>
<dbReference type="Pfam" id="PF17891">
    <property type="entry name" value="FluMu_N"/>
    <property type="match status" value="1"/>
</dbReference>
<evidence type="ECO:0000313" key="4">
    <source>
        <dbReference type="Proteomes" id="UP000317327"/>
    </source>
</evidence>
<accession>A0ABD7RNK8</accession>
<feature type="region of interest" description="Disordered" evidence="1">
    <location>
        <begin position="48"/>
        <end position="146"/>
    </location>
</feature>